<accession>A0ABP7R763</accession>
<dbReference type="InterPro" id="IPR036249">
    <property type="entry name" value="Thioredoxin-like_sf"/>
</dbReference>
<name>A0ABP7R763_9ACTN</name>
<evidence type="ECO:0000259" key="2">
    <source>
        <dbReference type="PROSITE" id="PS51352"/>
    </source>
</evidence>
<gene>
    <name evidence="3" type="ORF">GCM10022232_30570</name>
</gene>
<dbReference type="CDD" id="cd02972">
    <property type="entry name" value="DsbA_family"/>
    <property type="match status" value="1"/>
</dbReference>
<organism evidence="3 4">
    <name type="scientific">Streptomyces plumbiresistens</name>
    <dbReference type="NCBI Taxonomy" id="511811"/>
    <lineage>
        <taxon>Bacteria</taxon>
        <taxon>Bacillati</taxon>
        <taxon>Actinomycetota</taxon>
        <taxon>Actinomycetes</taxon>
        <taxon>Kitasatosporales</taxon>
        <taxon>Streptomycetaceae</taxon>
        <taxon>Streptomyces</taxon>
    </lineage>
</organism>
<keyword evidence="4" id="KW-1185">Reference proteome</keyword>
<proteinExistence type="inferred from homology"/>
<comment type="similarity">
    <text evidence="1">Belongs to the thioredoxin family. DsbA subfamily.</text>
</comment>
<protein>
    <submittedName>
        <fullName evidence="3">DsbA family protein</fullName>
    </submittedName>
</protein>
<dbReference type="Proteomes" id="UP001500456">
    <property type="component" value="Unassembled WGS sequence"/>
</dbReference>
<reference evidence="4" key="1">
    <citation type="journal article" date="2019" name="Int. J. Syst. Evol. Microbiol.">
        <title>The Global Catalogue of Microorganisms (GCM) 10K type strain sequencing project: providing services to taxonomists for standard genome sequencing and annotation.</title>
        <authorList>
            <consortium name="The Broad Institute Genomics Platform"/>
            <consortium name="The Broad Institute Genome Sequencing Center for Infectious Disease"/>
            <person name="Wu L."/>
            <person name="Ma J."/>
        </authorList>
    </citation>
    <scope>NUCLEOTIDE SEQUENCE [LARGE SCALE GENOMIC DNA]</scope>
    <source>
        <strain evidence="4">JCM 16924</strain>
    </source>
</reference>
<dbReference type="PANTHER" id="PTHR13887:SF55">
    <property type="entry name" value="SLR0313 PROTEIN"/>
    <property type="match status" value="1"/>
</dbReference>
<dbReference type="EMBL" id="BAAAZX010000007">
    <property type="protein sequence ID" value="GAA3993047.1"/>
    <property type="molecule type" value="Genomic_DNA"/>
</dbReference>
<dbReference type="PROSITE" id="PS51352">
    <property type="entry name" value="THIOREDOXIN_2"/>
    <property type="match status" value="1"/>
</dbReference>
<comment type="caution">
    <text evidence="3">The sequence shown here is derived from an EMBL/GenBank/DDBJ whole genome shotgun (WGS) entry which is preliminary data.</text>
</comment>
<dbReference type="InterPro" id="IPR012336">
    <property type="entry name" value="Thioredoxin-like_fold"/>
</dbReference>
<evidence type="ECO:0000256" key="1">
    <source>
        <dbReference type="ARBA" id="ARBA00005791"/>
    </source>
</evidence>
<dbReference type="RefSeq" id="WP_345563888.1">
    <property type="nucleotide sequence ID" value="NZ_BAAAZX010000007.1"/>
</dbReference>
<evidence type="ECO:0000313" key="3">
    <source>
        <dbReference type="EMBL" id="GAA3993047.1"/>
    </source>
</evidence>
<evidence type="ECO:0000313" key="4">
    <source>
        <dbReference type="Proteomes" id="UP001500456"/>
    </source>
</evidence>
<dbReference type="InterPro" id="IPR013766">
    <property type="entry name" value="Thioredoxin_domain"/>
</dbReference>
<dbReference type="SUPFAM" id="SSF52833">
    <property type="entry name" value="Thioredoxin-like"/>
    <property type="match status" value="1"/>
</dbReference>
<dbReference type="Pfam" id="PF13462">
    <property type="entry name" value="Thioredoxin_4"/>
    <property type="match status" value="1"/>
</dbReference>
<dbReference type="PANTHER" id="PTHR13887">
    <property type="entry name" value="GLUTATHIONE S-TRANSFERASE KAPPA"/>
    <property type="match status" value="1"/>
</dbReference>
<feature type="domain" description="Thioredoxin" evidence="2">
    <location>
        <begin position="1"/>
        <end position="166"/>
    </location>
</feature>
<dbReference type="Gene3D" id="3.40.30.10">
    <property type="entry name" value="Glutaredoxin"/>
    <property type="match status" value="1"/>
</dbReference>
<sequence>MSDSSPARSAAPVLDVWCDLQCPDCRSALDDLRALRARYGDRLELRLRHFPLEKHKHAFAAAQAAEEAAEQGQGWPFVEAVLGRVEELDRKGEPFLVEIARELGMDAEEFDTALIDGRHILIVDADQAEGKAIGVTGTPTYVIDGERLDGGKSQEGLRERIEEITDRLLARQQA</sequence>